<keyword evidence="1" id="KW-1133">Transmembrane helix</keyword>
<keyword evidence="1" id="KW-0472">Membrane</keyword>
<dbReference type="EMBL" id="VDEP01000382">
    <property type="protein sequence ID" value="KAA1091772.1"/>
    <property type="molecule type" value="Genomic_DNA"/>
</dbReference>
<keyword evidence="1" id="KW-0812">Transmembrane</keyword>
<evidence type="ECO:0000313" key="3">
    <source>
        <dbReference type="Proteomes" id="UP000325313"/>
    </source>
</evidence>
<sequence length="89" mass="10465">MEDDCYTPFIATLNSEARKVINLKVNIKRRRVRHQSVCLTSFFNQLATVCLSLLHQFIARGCSKLDNKFTGIRDTEDVTMHQTERRTWF</sequence>
<organism evidence="2 3">
    <name type="scientific">Puccinia graminis f. sp. tritici</name>
    <dbReference type="NCBI Taxonomy" id="56615"/>
    <lineage>
        <taxon>Eukaryota</taxon>
        <taxon>Fungi</taxon>
        <taxon>Dikarya</taxon>
        <taxon>Basidiomycota</taxon>
        <taxon>Pucciniomycotina</taxon>
        <taxon>Pucciniomycetes</taxon>
        <taxon>Pucciniales</taxon>
        <taxon>Pucciniaceae</taxon>
        <taxon>Puccinia</taxon>
    </lineage>
</organism>
<accession>A0A5B0NSV0</accession>
<protein>
    <submittedName>
        <fullName evidence="2">Uncharacterized protein</fullName>
    </submittedName>
</protein>
<feature type="transmembrane region" description="Helical" evidence="1">
    <location>
        <begin position="37"/>
        <end position="58"/>
    </location>
</feature>
<dbReference type="AlphaFoldDB" id="A0A5B0NSV0"/>
<evidence type="ECO:0000256" key="1">
    <source>
        <dbReference type="SAM" id="Phobius"/>
    </source>
</evidence>
<comment type="caution">
    <text evidence="2">The sequence shown here is derived from an EMBL/GenBank/DDBJ whole genome shotgun (WGS) entry which is preliminary data.</text>
</comment>
<evidence type="ECO:0000313" key="2">
    <source>
        <dbReference type="EMBL" id="KAA1091772.1"/>
    </source>
</evidence>
<proteinExistence type="predicted"/>
<dbReference type="Proteomes" id="UP000325313">
    <property type="component" value="Unassembled WGS sequence"/>
</dbReference>
<gene>
    <name evidence="2" type="ORF">PGTUg99_001900</name>
</gene>
<reference evidence="2 3" key="1">
    <citation type="submission" date="2019-05" db="EMBL/GenBank/DDBJ databases">
        <title>Emergence of the Ug99 lineage of the wheat stem rust pathogen through somatic hybridization.</title>
        <authorList>
            <person name="Li F."/>
            <person name="Upadhyaya N.M."/>
            <person name="Sperschneider J."/>
            <person name="Matny O."/>
            <person name="Nguyen-Phuc H."/>
            <person name="Mago R."/>
            <person name="Raley C."/>
            <person name="Miller M.E."/>
            <person name="Silverstein K.A.T."/>
            <person name="Henningsen E."/>
            <person name="Hirsch C.D."/>
            <person name="Visser B."/>
            <person name="Pretorius Z.A."/>
            <person name="Steffenson B.J."/>
            <person name="Schwessinger B."/>
            <person name="Dodds P.N."/>
            <person name="Figueroa M."/>
        </authorList>
    </citation>
    <scope>NUCLEOTIDE SEQUENCE [LARGE SCALE GENOMIC DNA]</scope>
    <source>
        <strain evidence="2 3">Ug99</strain>
    </source>
</reference>
<name>A0A5B0NSV0_PUCGR</name>